<dbReference type="InterPro" id="IPR050897">
    <property type="entry name" value="SMAUG/VTS1_RNA-bind"/>
</dbReference>
<keyword evidence="3" id="KW-0694">RNA-binding</keyword>
<feature type="compositionally biased region" description="Low complexity" evidence="4">
    <location>
        <begin position="457"/>
        <end position="496"/>
    </location>
</feature>
<feature type="domain" description="SAM" evidence="5">
    <location>
        <begin position="656"/>
        <end position="714"/>
    </location>
</feature>
<dbReference type="EMBL" id="LSSK01000897">
    <property type="protein sequence ID" value="OMH81450.1"/>
    <property type="molecule type" value="Genomic_DNA"/>
</dbReference>
<dbReference type="InterPro" id="IPR057327">
    <property type="entry name" value="Vts1_dom"/>
</dbReference>
<feature type="compositionally biased region" description="Low complexity" evidence="4">
    <location>
        <begin position="509"/>
        <end position="522"/>
    </location>
</feature>
<feature type="compositionally biased region" description="Polar residues" evidence="4">
    <location>
        <begin position="556"/>
        <end position="591"/>
    </location>
</feature>
<dbReference type="GO" id="GO:0003729">
    <property type="term" value="F:mRNA binding"/>
    <property type="evidence" value="ECO:0007669"/>
    <property type="project" value="TreeGrafter"/>
</dbReference>
<organism evidence="6 7">
    <name type="scientific">Zancudomyces culisetae</name>
    <name type="common">Gut fungus</name>
    <name type="synonym">Smittium culisetae</name>
    <dbReference type="NCBI Taxonomy" id="1213189"/>
    <lineage>
        <taxon>Eukaryota</taxon>
        <taxon>Fungi</taxon>
        <taxon>Fungi incertae sedis</taxon>
        <taxon>Zoopagomycota</taxon>
        <taxon>Kickxellomycotina</taxon>
        <taxon>Harpellomycetes</taxon>
        <taxon>Harpellales</taxon>
        <taxon>Legeriomycetaceae</taxon>
        <taxon>Zancudomyces</taxon>
    </lineage>
</organism>
<dbReference type="InterPro" id="IPR001660">
    <property type="entry name" value="SAM"/>
</dbReference>
<feature type="compositionally biased region" description="Low complexity" evidence="4">
    <location>
        <begin position="539"/>
        <end position="550"/>
    </location>
</feature>
<feature type="region of interest" description="Disordered" evidence="4">
    <location>
        <begin position="429"/>
        <end position="591"/>
    </location>
</feature>
<gene>
    <name evidence="6" type="ORF">AX774_g5091</name>
</gene>
<comment type="subcellular location">
    <subcellularLocation>
        <location evidence="1">Cytoplasm</location>
    </subcellularLocation>
</comment>
<accession>A0A1R1PKF2</accession>
<feature type="region of interest" description="Disordered" evidence="4">
    <location>
        <begin position="242"/>
        <end position="273"/>
    </location>
</feature>
<feature type="region of interest" description="Disordered" evidence="4">
    <location>
        <begin position="292"/>
        <end position="332"/>
    </location>
</feature>
<dbReference type="GO" id="GO:0000932">
    <property type="term" value="C:P-body"/>
    <property type="evidence" value="ECO:0007669"/>
    <property type="project" value="TreeGrafter"/>
</dbReference>
<evidence type="ECO:0000256" key="2">
    <source>
        <dbReference type="ARBA" id="ARBA00022490"/>
    </source>
</evidence>
<evidence type="ECO:0000259" key="5">
    <source>
        <dbReference type="PROSITE" id="PS50105"/>
    </source>
</evidence>
<dbReference type="Gene3D" id="1.10.150.50">
    <property type="entry name" value="Transcription Factor, Ets-1"/>
    <property type="match status" value="1"/>
</dbReference>
<dbReference type="OrthoDB" id="2155283at2759"/>
<dbReference type="Pfam" id="PF07647">
    <property type="entry name" value="SAM_2"/>
    <property type="match status" value="1"/>
</dbReference>
<dbReference type="SMART" id="SM00454">
    <property type="entry name" value="SAM"/>
    <property type="match status" value="1"/>
</dbReference>
<feature type="compositionally biased region" description="Basic and acidic residues" evidence="4">
    <location>
        <begin position="523"/>
        <end position="536"/>
    </location>
</feature>
<evidence type="ECO:0000256" key="4">
    <source>
        <dbReference type="SAM" id="MobiDB-lite"/>
    </source>
</evidence>
<dbReference type="InterPro" id="IPR013761">
    <property type="entry name" value="SAM/pointed_sf"/>
</dbReference>
<dbReference type="PANTHER" id="PTHR12515:SF5">
    <property type="entry name" value="PROTEIN SMAUG"/>
    <property type="match status" value="1"/>
</dbReference>
<dbReference type="PANTHER" id="PTHR12515">
    <property type="entry name" value="STERILE ALPHA MOTIF DOMAIN CONTAINING PROTEIN 4-RELATED"/>
    <property type="match status" value="1"/>
</dbReference>
<feature type="compositionally biased region" description="Polar residues" evidence="4">
    <location>
        <begin position="260"/>
        <end position="271"/>
    </location>
</feature>
<evidence type="ECO:0000256" key="1">
    <source>
        <dbReference type="ARBA" id="ARBA00004496"/>
    </source>
</evidence>
<dbReference type="GO" id="GO:0000289">
    <property type="term" value="P:nuclear-transcribed mRNA poly(A) tail shortening"/>
    <property type="evidence" value="ECO:0007669"/>
    <property type="project" value="TreeGrafter"/>
</dbReference>
<reference evidence="7" key="1">
    <citation type="submission" date="2017-01" db="EMBL/GenBank/DDBJ databases">
        <authorList>
            <person name="Wang Y."/>
            <person name="White M."/>
            <person name="Kvist S."/>
            <person name="Moncalvo J.-M."/>
        </authorList>
    </citation>
    <scope>NUCLEOTIDE SEQUENCE [LARGE SCALE GENOMIC DNA]</scope>
    <source>
        <strain evidence="7">COL-18-3</strain>
    </source>
</reference>
<proteinExistence type="predicted"/>
<dbReference type="PROSITE" id="PS50105">
    <property type="entry name" value="SAM_DOMAIN"/>
    <property type="match status" value="1"/>
</dbReference>
<evidence type="ECO:0000256" key="3">
    <source>
        <dbReference type="ARBA" id="ARBA00022884"/>
    </source>
</evidence>
<name>A0A1R1PKF2_ZANCU</name>
<dbReference type="Pfam" id="PF25479">
    <property type="entry name" value="Vts1"/>
    <property type="match status" value="1"/>
</dbReference>
<sequence length="717" mass="77200">MNIGRVNREPAKYHSYAGTMKRGSREPQNSGTLTINARERPASAIFFAKANHPLPQITQIDELFESLAQYEDMLEEMAVVSLDPVFKEELNAIDQWFSVLTEAERTAALYSLVQHASDLQVKFLITILQQMARMDHSPIQPNDTSPIAGQGGSLYDNTSNEGYANDIVRAGKNGSFYDTREYRSRDNGIDMTRERGGSVEGGTGYGLGYLDVQSRGKNSFSETQNGELYASGWAREVLPEAFGSPGPTQGVSRARDSYNRPEQLSAHNASNGHGYLGTSRWAKSSFNNPGATIGETVGSRRSIFVDRPKSSSDADQNPDWRSKPTATQLPPLNMLGNTVGVGQTHGNGPHTSPIGVGGSGIGQSGLNTHNYLLNRQGYTEKDRRSIRWSTFSDSLDSYMPMSKESTSSISNIRDSSTIGNRLSIVLGSNRDSSSVLPPPPGVSIHTSNSHPTANSIPFPADSSNPPPSSLSHSIPVSHPETSSRGASISSGKSSTTNDIHRTSAAKIDPSSTSSLLASPSTRTTERAFTTDERERFSGSTTTATNNNASSIPLKPTSDNSLPLPANSTNSTGHSVQTLSTTTPSHKQPSQSITDKFSTFTVTSAPNTTNNNGVKASSTTDAANNNTSISAAFNPNSAAISLPNTAKDPSVDFEILNDIPSWMKSLRLHKYTHCFEGMTYLDIIKLDDSQLSKLGVQALGARRKMLKIFDQIKASLSS</sequence>
<evidence type="ECO:0000313" key="6">
    <source>
        <dbReference type="EMBL" id="OMH81450.1"/>
    </source>
</evidence>
<protein>
    <submittedName>
        <fullName evidence="6">Protein VTS1</fullName>
    </submittedName>
</protein>
<keyword evidence="2" id="KW-0963">Cytoplasm</keyword>
<dbReference type="AlphaFoldDB" id="A0A1R1PKF2"/>
<feature type="compositionally biased region" description="Polar residues" evidence="4">
    <location>
        <begin position="444"/>
        <end position="455"/>
    </location>
</feature>
<dbReference type="Proteomes" id="UP000188320">
    <property type="component" value="Unassembled WGS sequence"/>
</dbReference>
<dbReference type="SUPFAM" id="SSF47769">
    <property type="entry name" value="SAM/Pointed domain"/>
    <property type="match status" value="1"/>
</dbReference>
<comment type="caution">
    <text evidence="6">The sequence shown here is derived from an EMBL/GenBank/DDBJ whole genome shotgun (WGS) entry which is preliminary data.</text>
</comment>
<keyword evidence="7" id="KW-1185">Reference proteome</keyword>
<feature type="compositionally biased region" description="Basic and acidic residues" evidence="4">
    <location>
        <begin position="303"/>
        <end position="322"/>
    </location>
</feature>
<evidence type="ECO:0000313" key="7">
    <source>
        <dbReference type="Proteomes" id="UP000188320"/>
    </source>
</evidence>